<organism evidence="1 2">
    <name type="scientific">Ascaris lumbricoides</name>
    <name type="common">Giant roundworm</name>
    <dbReference type="NCBI Taxonomy" id="6252"/>
    <lineage>
        <taxon>Eukaryota</taxon>
        <taxon>Metazoa</taxon>
        <taxon>Ecdysozoa</taxon>
        <taxon>Nematoda</taxon>
        <taxon>Chromadorea</taxon>
        <taxon>Rhabditida</taxon>
        <taxon>Spirurina</taxon>
        <taxon>Ascaridomorpha</taxon>
        <taxon>Ascaridoidea</taxon>
        <taxon>Ascarididae</taxon>
        <taxon>Ascaris</taxon>
    </lineage>
</organism>
<dbReference type="WBParaSite" id="ALUE_0000270401-mRNA-1">
    <property type="protein sequence ID" value="ALUE_0000270401-mRNA-1"/>
    <property type="gene ID" value="ALUE_0000270401"/>
</dbReference>
<protein>
    <submittedName>
        <fullName evidence="2">Ovule protein</fullName>
    </submittedName>
</protein>
<keyword evidence="1" id="KW-1185">Reference proteome</keyword>
<evidence type="ECO:0000313" key="1">
    <source>
        <dbReference type="Proteomes" id="UP000036681"/>
    </source>
</evidence>
<reference evidence="2" key="1">
    <citation type="submission" date="2017-02" db="UniProtKB">
        <authorList>
            <consortium name="WormBaseParasite"/>
        </authorList>
    </citation>
    <scope>IDENTIFICATION</scope>
</reference>
<sequence length="40" mass="4629">DLCRHSVVFAICILAHPSHLNLKIFVLCFVSHSHYDSCRF</sequence>
<proteinExistence type="predicted"/>
<name>A0A0M3HMF9_ASCLU</name>
<dbReference type="Proteomes" id="UP000036681">
    <property type="component" value="Unplaced"/>
</dbReference>
<accession>A0A0M3HMF9</accession>
<dbReference type="AlphaFoldDB" id="A0A0M3HMF9"/>
<evidence type="ECO:0000313" key="2">
    <source>
        <dbReference type="WBParaSite" id="ALUE_0000270401-mRNA-1"/>
    </source>
</evidence>